<dbReference type="Proteomes" id="UP001157946">
    <property type="component" value="Unassembled WGS sequence"/>
</dbReference>
<gene>
    <name evidence="3" type="ORF">SAMN06265361_105225</name>
</gene>
<evidence type="ECO:0000256" key="1">
    <source>
        <dbReference type="ARBA" id="ARBA00005254"/>
    </source>
</evidence>
<comment type="similarity">
    <text evidence="1">Belongs to the enoyl-CoA hydratase/isomerase family.</text>
</comment>
<dbReference type="EMBL" id="FXTU01000005">
    <property type="protein sequence ID" value="SMP27018.1"/>
    <property type="molecule type" value="Genomic_DNA"/>
</dbReference>
<evidence type="ECO:0000256" key="2">
    <source>
        <dbReference type="ARBA" id="ARBA00023239"/>
    </source>
</evidence>
<comment type="caution">
    <text evidence="3">The sequence shown here is derived from an EMBL/GenBank/DDBJ whole genome shotgun (WGS) entry which is preliminary data.</text>
</comment>
<accession>A0AA45WQP7</accession>
<dbReference type="SUPFAM" id="SSF52096">
    <property type="entry name" value="ClpP/crotonase"/>
    <property type="match status" value="1"/>
</dbReference>
<dbReference type="FunFam" id="1.10.12.10:FF:000001">
    <property type="entry name" value="Probable enoyl-CoA hydratase, mitochondrial"/>
    <property type="match status" value="1"/>
</dbReference>
<dbReference type="GO" id="GO:0006635">
    <property type="term" value="P:fatty acid beta-oxidation"/>
    <property type="evidence" value="ECO:0007669"/>
    <property type="project" value="TreeGrafter"/>
</dbReference>
<dbReference type="RefSeq" id="WP_284724471.1">
    <property type="nucleotide sequence ID" value="NZ_FXTU01000005.1"/>
</dbReference>
<dbReference type="GO" id="GO:0016836">
    <property type="term" value="F:hydro-lyase activity"/>
    <property type="evidence" value="ECO:0007669"/>
    <property type="project" value="UniProtKB-ARBA"/>
</dbReference>
<dbReference type="FunFam" id="3.90.226.10:FF:000009">
    <property type="entry name" value="Carnitinyl-CoA dehydratase"/>
    <property type="match status" value="1"/>
</dbReference>
<dbReference type="CDD" id="cd06558">
    <property type="entry name" value="crotonase-like"/>
    <property type="match status" value="1"/>
</dbReference>
<reference evidence="3" key="1">
    <citation type="submission" date="2017-05" db="EMBL/GenBank/DDBJ databases">
        <authorList>
            <person name="Varghese N."/>
            <person name="Submissions S."/>
        </authorList>
    </citation>
    <scope>NUCLEOTIDE SEQUENCE</scope>
    <source>
        <strain evidence="3">DSM 45262</strain>
    </source>
</reference>
<evidence type="ECO:0000313" key="3">
    <source>
        <dbReference type="EMBL" id="SMP27018.1"/>
    </source>
</evidence>
<dbReference type="InterPro" id="IPR001753">
    <property type="entry name" value="Enoyl-CoA_hydra/iso"/>
</dbReference>
<name>A0AA45WQP7_9BACL</name>
<keyword evidence="2" id="KW-0456">Lyase</keyword>
<sequence>MTNWKHIVCDQGEGWAQLTLSRPKVLNALSREVLTELDTAIDWVERNDAVRVLIITGAGDKAFVAGADITELNQIESSEEAERTALLGQRVFARLEELDKPVIMAINGFALGGGMELAMCGDILLASEKAKFGQPEINLGVIPGYGGTQRLSRLVGRQMAKYLCMTGIMLTADEAARCGLVQKVVPPEALLEEAKRLAETLAKKAPIALKYIKKAIHHGVDIDLPSGLRLEASYFGLTFDTVDRKEGMDAFLNKREPRFTGK</sequence>
<dbReference type="InterPro" id="IPR014748">
    <property type="entry name" value="Enoyl-CoA_hydra_C"/>
</dbReference>
<organism evidence="3 4">
    <name type="scientific">Laceyella tengchongensis</name>
    <dbReference type="NCBI Taxonomy" id="574699"/>
    <lineage>
        <taxon>Bacteria</taxon>
        <taxon>Bacillati</taxon>
        <taxon>Bacillota</taxon>
        <taxon>Bacilli</taxon>
        <taxon>Bacillales</taxon>
        <taxon>Thermoactinomycetaceae</taxon>
        <taxon>Laceyella</taxon>
    </lineage>
</organism>
<keyword evidence="4" id="KW-1185">Reference proteome</keyword>
<dbReference type="PANTHER" id="PTHR11941:SF54">
    <property type="entry name" value="ENOYL-COA HYDRATASE, MITOCHONDRIAL"/>
    <property type="match status" value="1"/>
</dbReference>
<dbReference type="AlphaFoldDB" id="A0AA45WQP7"/>
<dbReference type="Pfam" id="PF00378">
    <property type="entry name" value="ECH_1"/>
    <property type="match status" value="1"/>
</dbReference>
<evidence type="ECO:0000313" key="4">
    <source>
        <dbReference type="Proteomes" id="UP001157946"/>
    </source>
</evidence>
<proteinExistence type="inferred from homology"/>
<dbReference type="Gene3D" id="1.10.12.10">
    <property type="entry name" value="Lyase 2-enoyl-coa Hydratase, Chain A, domain 2"/>
    <property type="match status" value="1"/>
</dbReference>
<dbReference type="PANTHER" id="PTHR11941">
    <property type="entry name" value="ENOYL-COA HYDRATASE-RELATED"/>
    <property type="match status" value="1"/>
</dbReference>
<protein>
    <submittedName>
        <fullName evidence="3">Enoyl-CoA hydratase</fullName>
    </submittedName>
</protein>
<dbReference type="InterPro" id="IPR029045">
    <property type="entry name" value="ClpP/crotonase-like_dom_sf"/>
</dbReference>
<dbReference type="Gene3D" id="3.90.226.10">
    <property type="entry name" value="2-enoyl-CoA Hydratase, Chain A, domain 1"/>
    <property type="match status" value="1"/>
</dbReference>